<gene>
    <name evidence="2" type="ORF">NFX46_39990</name>
</gene>
<dbReference type="EMBL" id="CP099469">
    <property type="protein sequence ID" value="USQ89871.1"/>
    <property type="molecule type" value="Genomic_DNA"/>
</dbReference>
<protein>
    <submittedName>
        <fullName evidence="2">Uncharacterized protein</fullName>
    </submittedName>
</protein>
<feature type="region of interest" description="Disordered" evidence="1">
    <location>
        <begin position="162"/>
        <end position="183"/>
    </location>
</feature>
<evidence type="ECO:0000313" key="3">
    <source>
        <dbReference type="Proteomes" id="UP001056374"/>
    </source>
</evidence>
<dbReference type="RefSeq" id="WP_252556963.1">
    <property type="nucleotide sequence ID" value="NZ_CP099469.1"/>
</dbReference>
<sequence>MSTTKPVFGCGWSFLVCGACGEVGGSRLVVLTELKPVKGDMVLVEALLALAAAGGGAVVQAAGTDAWSALRGGVARVLGRGDAARERGELERLDRTQAVLEAASEDEAERVRAAQAAVWQSRLELLLEELPEEERQQVVAELQALIEQAGAAGGGSSVHNDFSGSTFEKSAVQGSGTQHNTFN</sequence>
<evidence type="ECO:0000256" key="1">
    <source>
        <dbReference type="SAM" id="MobiDB-lite"/>
    </source>
</evidence>
<keyword evidence="3" id="KW-1185">Reference proteome</keyword>
<geneLocation type="plasmid" evidence="2 3">
    <name>unnamed1</name>
</geneLocation>
<accession>A0ABY4ZLL2</accession>
<keyword evidence="2" id="KW-0614">Plasmid</keyword>
<proteinExistence type="predicted"/>
<organism evidence="2 3">
    <name type="scientific">Streptomyces phaeoluteigriseus</name>
    <dbReference type="NCBI Taxonomy" id="114686"/>
    <lineage>
        <taxon>Bacteria</taxon>
        <taxon>Bacillati</taxon>
        <taxon>Actinomycetota</taxon>
        <taxon>Actinomycetes</taxon>
        <taxon>Kitasatosporales</taxon>
        <taxon>Streptomycetaceae</taxon>
        <taxon>Streptomyces</taxon>
        <taxon>Streptomyces aurantiacus group</taxon>
    </lineage>
</organism>
<evidence type="ECO:0000313" key="2">
    <source>
        <dbReference type="EMBL" id="USQ89871.1"/>
    </source>
</evidence>
<dbReference type="Proteomes" id="UP001056374">
    <property type="component" value="Plasmid unnamed1"/>
</dbReference>
<name>A0ABY4ZLL2_9ACTN</name>
<reference evidence="2" key="1">
    <citation type="submission" date="2022-06" db="EMBL/GenBank/DDBJ databases">
        <title>Complete genome sequence of soil microorganisms Streptomyces sp. Qhu-M197 isolated from Alpine meadows habitats on the Tibetan Plateau.</title>
        <authorList>
            <person name="Zhang B."/>
            <person name="Xiang X."/>
            <person name="Fan J."/>
        </authorList>
    </citation>
    <scope>NUCLEOTIDE SEQUENCE</scope>
    <source>
        <strain evidence="2">Qhu-M197</strain>
        <plasmid evidence="2">unnamed1</plasmid>
    </source>
</reference>